<evidence type="ECO:0000313" key="1">
    <source>
        <dbReference type="EMBL" id="ARF75137.1"/>
    </source>
</evidence>
<dbReference type="KEGG" id="kab:B7C62_25005"/>
<reference evidence="1 2" key="1">
    <citation type="submission" date="2017-04" db="EMBL/GenBank/DDBJ databases">
        <title>The complete genome sequence of Streptomyces albolongus YIM 101047, the producer of novel bafilomycins and novel odoriferous sesquiterpenoids.</title>
        <authorList>
            <person name="Yin M."/>
            <person name="Jiang Y."/>
        </authorList>
    </citation>
    <scope>NUCLEOTIDE SEQUENCE [LARGE SCALE GENOMIC DNA]</scope>
    <source>
        <strain evidence="1 2">YIM 101047</strain>
    </source>
</reference>
<dbReference type="Proteomes" id="UP000192251">
    <property type="component" value="Chromosome"/>
</dbReference>
<dbReference type="EMBL" id="CP020563">
    <property type="protein sequence ID" value="ARF75137.1"/>
    <property type="molecule type" value="Genomic_DNA"/>
</dbReference>
<dbReference type="AlphaFoldDB" id="A0ABC8BXN2"/>
<accession>A0ABC8BXN2</accession>
<evidence type="ECO:0000313" key="2">
    <source>
        <dbReference type="Proteomes" id="UP000192251"/>
    </source>
</evidence>
<keyword evidence="2" id="KW-1185">Reference proteome</keyword>
<organism evidence="1 2">
    <name type="scientific">Kitasatospora albolonga</name>
    <dbReference type="NCBI Taxonomy" id="68173"/>
    <lineage>
        <taxon>Bacteria</taxon>
        <taxon>Bacillati</taxon>
        <taxon>Actinomycetota</taxon>
        <taxon>Actinomycetes</taxon>
        <taxon>Kitasatosporales</taxon>
        <taxon>Streptomycetaceae</taxon>
        <taxon>Kitasatospora</taxon>
    </lineage>
</organism>
<dbReference type="RefSeq" id="WP_084749181.1">
    <property type="nucleotide sequence ID" value="NZ_CP020563.1"/>
</dbReference>
<gene>
    <name evidence="1" type="ORF">B7C62_25005</name>
</gene>
<proteinExistence type="predicted"/>
<protein>
    <submittedName>
        <fullName evidence="1">Uncharacterized protein</fullName>
    </submittedName>
</protein>
<name>A0ABC8BXN2_9ACTN</name>
<sequence length="107" mass="12008">MNTLARLRVRLTLALGAAEVHLRRHLPRLMWAFTRRRTAPDAPFAELQRIETDPAYRALFLARLNAAITDRDAEREAVVHAIEAAAEHLRHLVTDPNSVSGDHGRAA</sequence>